<keyword evidence="2" id="KW-1185">Reference proteome</keyword>
<name>A0A0M3DEH5_9FIRM</name>
<reference evidence="1 2" key="1">
    <citation type="submission" date="2015-04" db="EMBL/GenBank/DDBJ databases">
        <title>Microcin producing Clostridium sp. JC272T.</title>
        <authorList>
            <person name="Jyothsna T."/>
            <person name="Sasikala C."/>
            <person name="Ramana C."/>
        </authorList>
    </citation>
    <scope>NUCLEOTIDE SEQUENCE [LARGE SCALE GENOMIC DNA]</scope>
    <source>
        <strain evidence="1 2">JC272</strain>
    </source>
</reference>
<dbReference type="EMBL" id="LBBT01000271">
    <property type="protein sequence ID" value="KKY00516.1"/>
    <property type="molecule type" value="Genomic_DNA"/>
</dbReference>
<accession>A0A0M3DEH5</accession>
<evidence type="ECO:0000313" key="2">
    <source>
        <dbReference type="Proteomes" id="UP000034407"/>
    </source>
</evidence>
<sequence length="202" mass="23702">MEPIEHNEDLKKIILDMTQKEFQGSISNKGALKYIEGKVNSVIDESISEFHDEDLNVQTYIKTLKRGSYQENISEIVKIIKSEEIFKSKAELIKFARYLGMSVNAKQSYKILLKKVSTNIYENKDYYNKKYIYYTKKNSTYILEPEKIKNYLIENYKSRARNDMKSIAKILNIETSEEEGAEDIRKKVINCIIKDKLSKIKN</sequence>
<dbReference type="OrthoDB" id="1756720at2"/>
<evidence type="ECO:0000313" key="1">
    <source>
        <dbReference type="EMBL" id="KKY00516.1"/>
    </source>
</evidence>
<gene>
    <name evidence="1" type="ORF">VN21_13915</name>
</gene>
<dbReference type="AlphaFoldDB" id="A0A0M3DEH5"/>
<comment type="caution">
    <text evidence="1">The sequence shown here is derived from an EMBL/GenBank/DDBJ whole genome shotgun (WGS) entry which is preliminary data.</text>
</comment>
<proteinExistence type="predicted"/>
<dbReference type="RefSeq" id="WP_046823786.1">
    <property type="nucleotide sequence ID" value="NZ_LBBT01000271.1"/>
</dbReference>
<protein>
    <submittedName>
        <fullName evidence="1">Uncharacterized protein</fullName>
    </submittedName>
</protein>
<organism evidence="1 2">
    <name type="scientific">Paraclostridium benzoelyticum</name>
    <dbReference type="NCBI Taxonomy" id="1629550"/>
    <lineage>
        <taxon>Bacteria</taxon>
        <taxon>Bacillati</taxon>
        <taxon>Bacillota</taxon>
        <taxon>Clostridia</taxon>
        <taxon>Peptostreptococcales</taxon>
        <taxon>Peptostreptococcaceae</taxon>
        <taxon>Paraclostridium</taxon>
    </lineage>
</organism>
<dbReference type="Proteomes" id="UP000034407">
    <property type="component" value="Unassembled WGS sequence"/>
</dbReference>
<dbReference type="PATRIC" id="fig|1629550.3.peg.2240"/>